<evidence type="ECO:0000313" key="3">
    <source>
        <dbReference type="Ensembl" id="ENSOCUP00000024054.2"/>
    </source>
</evidence>
<dbReference type="STRING" id="9986.ENSOCUP00000024054"/>
<dbReference type="PANTHER" id="PTHR12911">
    <property type="entry name" value="SAD1/UNC-84-LIKE PROTEIN-RELATED"/>
    <property type="match status" value="1"/>
</dbReference>
<dbReference type="InterPro" id="IPR032680">
    <property type="entry name" value="SUN1_N"/>
</dbReference>
<protein>
    <recommendedName>
        <fullName evidence="2">SUN domain-containing protein</fullName>
    </recommendedName>
</protein>
<keyword evidence="4" id="KW-1185">Reference proteome</keyword>
<feature type="domain" description="SUN" evidence="2">
    <location>
        <begin position="64"/>
        <end position="217"/>
    </location>
</feature>
<dbReference type="eggNOG" id="KOG2687">
    <property type="taxonomic scope" value="Eukaryota"/>
</dbReference>
<dbReference type="PANTHER" id="PTHR12911:SF23">
    <property type="entry name" value="SUN DOMAIN-CONTAINING PROTEIN 1"/>
    <property type="match status" value="1"/>
</dbReference>
<name>G1U3T8_RABIT</name>
<dbReference type="InterPro" id="IPR045119">
    <property type="entry name" value="SUN1-5"/>
</dbReference>
<dbReference type="GO" id="GO:0034993">
    <property type="term" value="C:meiotic nuclear membrane microtubule tethering complex"/>
    <property type="evidence" value="ECO:0007669"/>
    <property type="project" value="TreeGrafter"/>
</dbReference>
<reference evidence="3 4" key="1">
    <citation type="journal article" date="2011" name="Nature">
        <title>A high-resolution map of human evolutionary constraint using 29 mammals.</title>
        <authorList>
            <person name="Lindblad-Toh K."/>
            <person name="Garber M."/>
            <person name="Zuk O."/>
            <person name="Lin M.F."/>
            <person name="Parker B.J."/>
            <person name="Washietl S."/>
            <person name="Kheradpour P."/>
            <person name="Ernst J."/>
            <person name="Jordan G."/>
            <person name="Mauceli E."/>
            <person name="Ward L.D."/>
            <person name="Lowe C.B."/>
            <person name="Holloway A.K."/>
            <person name="Clamp M."/>
            <person name="Gnerre S."/>
            <person name="Alfoldi J."/>
            <person name="Beal K."/>
            <person name="Chang J."/>
            <person name="Clawson H."/>
            <person name="Cuff J."/>
            <person name="Di Palma F."/>
            <person name="Fitzgerald S."/>
            <person name="Flicek P."/>
            <person name="Guttman M."/>
            <person name="Hubisz M.J."/>
            <person name="Jaffe D.B."/>
            <person name="Jungreis I."/>
            <person name="Kent W.J."/>
            <person name="Kostka D."/>
            <person name="Lara M."/>
            <person name="Martins A.L."/>
            <person name="Massingham T."/>
            <person name="Moltke I."/>
            <person name="Raney B.J."/>
            <person name="Rasmussen M.D."/>
            <person name="Robinson J."/>
            <person name="Stark A."/>
            <person name="Vilella A.J."/>
            <person name="Wen J."/>
            <person name="Xie X."/>
            <person name="Zody M.C."/>
            <person name="Baldwin J."/>
            <person name="Bloom T."/>
            <person name="Chin C.W."/>
            <person name="Heiman D."/>
            <person name="Nicol R."/>
            <person name="Nusbaum C."/>
            <person name="Young S."/>
            <person name="Wilkinson J."/>
            <person name="Worley K.C."/>
            <person name="Kovar C.L."/>
            <person name="Muzny D.M."/>
            <person name="Gibbs R.A."/>
            <person name="Cree A."/>
            <person name="Dihn H.H."/>
            <person name="Fowler G."/>
            <person name="Jhangiani S."/>
            <person name="Joshi V."/>
            <person name="Lee S."/>
            <person name="Lewis L.R."/>
            <person name="Nazareth L.V."/>
            <person name="Okwuonu G."/>
            <person name="Santibanez J."/>
            <person name="Warren W.C."/>
            <person name="Mardis E.R."/>
            <person name="Weinstock G.M."/>
            <person name="Wilson R.K."/>
            <person name="Delehaunty K."/>
            <person name="Dooling D."/>
            <person name="Fronik C."/>
            <person name="Fulton L."/>
            <person name="Fulton B."/>
            <person name="Graves T."/>
            <person name="Minx P."/>
            <person name="Sodergren E."/>
            <person name="Birney E."/>
            <person name="Margulies E.H."/>
            <person name="Herrero J."/>
            <person name="Green E.D."/>
            <person name="Haussler D."/>
            <person name="Siepel A."/>
            <person name="Goldman N."/>
            <person name="Pollard K.S."/>
            <person name="Pedersen J.S."/>
            <person name="Lander E.S."/>
            <person name="Kellis M."/>
        </authorList>
    </citation>
    <scope>NUCLEOTIDE SEQUENCE [LARGE SCALE GENOMIC DNA]</scope>
    <source>
        <strain evidence="4">Thorbecke</strain>
    </source>
</reference>
<dbReference type="GeneTree" id="ENSGT00940000155830"/>
<sequence length="220" mass="23915">MDFSRLHLYSPPQCVPENTGYTYALSSSYSSEALDFETEHGLDPVFDSPRMSRRSLRLVTAAYSTGDSQAVETHTCASGTASQDRGARTLKQRRSVSKAAFSMNHTSRRTAVSGADQSGSRSLHGAAALRPHVLDESLIREQTEVNHFWGLDDDGDVKGGGKATIQGNGDLAARAAEATGHNGYTCSDCSLLSERRDALTAHPTSRVYSRDRTQKRKSPF</sequence>
<proteinExistence type="predicted"/>
<reference evidence="3" key="2">
    <citation type="submission" date="2025-08" db="UniProtKB">
        <authorList>
            <consortium name="Ensembl"/>
        </authorList>
    </citation>
    <scope>IDENTIFICATION</scope>
    <source>
        <strain evidence="3">Thorbecke</strain>
    </source>
</reference>
<dbReference type="GO" id="GO:0043495">
    <property type="term" value="F:protein-membrane adaptor activity"/>
    <property type="evidence" value="ECO:0007669"/>
    <property type="project" value="TreeGrafter"/>
</dbReference>
<accession>G1U3T8</accession>
<evidence type="ECO:0000256" key="1">
    <source>
        <dbReference type="SAM" id="MobiDB-lite"/>
    </source>
</evidence>
<reference evidence="3" key="3">
    <citation type="submission" date="2025-09" db="UniProtKB">
        <authorList>
            <consortium name="Ensembl"/>
        </authorList>
    </citation>
    <scope>IDENTIFICATION</scope>
    <source>
        <strain evidence="3">Thorbecke</strain>
    </source>
</reference>
<dbReference type="InParanoid" id="G1U3T8"/>
<evidence type="ECO:0000259" key="2">
    <source>
        <dbReference type="Pfam" id="PF09387"/>
    </source>
</evidence>
<dbReference type="PaxDb" id="9986-ENSOCUP00000024054"/>
<evidence type="ECO:0000313" key="4">
    <source>
        <dbReference type="Proteomes" id="UP000001811"/>
    </source>
</evidence>
<dbReference type="Pfam" id="PF09387">
    <property type="entry name" value="MRP"/>
    <property type="match status" value="1"/>
</dbReference>
<feature type="region of interest" description="Disordered" evidence="1">
    <location>
        <begin position="201"/>
        <end position="220"/>
    </location>
</feature>
<dbReference type="AlphaFoldDB" id="G1U3T8"/>
<dbReference type="Bgee" id="ENSOCUG00000026255">
    <property type="expression patterns" value="Expressed in testis and 17 other cell types or tissues"/>
</dbReference>
<dbReference type="HOGENOM" id="CLU_087316_0_0_1"/>
<organism evidence="3 4">
    <name type="scientific">Oryctolagus cuniculus</name>
    <name type="common">Rabbit</name>
    <dbReference type="NCBI Taxonomy" id="9986"/>
    <lineage>
        <taxon>Eukaryota</taxon>
        <taxon>Metazoa</taxon>
        <taxon>Chordata</taxon>
        <taxon>Craniata</taxon>
        <taxon>Vertebrata</taxon>
        <taxon>Euteleostomi</taxon>
        <taxon>Mammalia</taxon>
        <taxon>Eutheria</taxon>
        <taxon>Euarchontoglires</taxon>
        <taxon>Glires</taxon>
        <taxon>Lagomorpha</taxon>
        <taxon>Leporidae</taxon>
        <taxon>Oryctolagus</taxon>
    </lineage>
</organism>
<dbReference type="Ensembl" id="ENSOCUT00000023782.2">
    <property type="protein sequence ID" value="ENSOCUP00000024054.2"/>
    <property type="gene ID" value="ENSOCUG00000026255.2"/>
</dbReference>
<dbReference type="Proteomes" id="UP000001811">
    <property type="component" value="Unplaced"/>
</dbReference>